<keyword evidence="2" id="KW-1185">Reference proteome</keyword>
<evidence type="ECO:0000313" key="1">
    <source>
        <dbReference type="EMBL" id="KXT14973.1"/>
    </source>
</evidence>
<comment type="caution">
    <text evidence="1">The sequence shown here is derived from an EMBL/GenBank/DDBJ whole genome shotgun (WGS) entry which is preliminary data.</text>
</comment>
<dbReference type="OrthoDB" id="9970295at2759"/>
<dbReference type="EMBL" id="LFZO01000069">
    <property type="protein sequence ID" value="KXT14973.1"/>
    <property type="molecule type" value="Genomic_DNA"/>
</dbReference>
<organism evidence="1 2">
    <name type="scientific">Pseudocercospora musae</name>
    <dbReference type="NCBI Taxonomy" id="113226"/>
    <lineage>
        <taxon>Eukaryota</taxon>
        <taxon>Fungi</taxon>
        <taxon>Dikarya</taxon>
        <taxon>Ascomycota</taxon>
        <taxon>Pezizomycotina</taxon>
        <taxon>Dothideomycetes</taxon>
        <taxon>Dothideomycetidae</taxon>
        <taxon>Mycosphaerellales</taxon>
        <taxon>Mycosphaerellaceae</taxon>
        <taxon>Pseudocercospora</taxon>
    </lineage>
</organism>
<proteinExistence type="predicted"/>
<dbReference type="Gene3D" id="2.115.10.20">
    <property type="entry name" value="Glycosyl hydrolase domain, family 43"/>
    <property type="match status" value="1"/>
</dbReference>
<sequence length="370" mass="40681">MPSARGNISYGNGDFGITLGPDGVGYIVYDTTPSVTGPPLFSNPNITFGVVQRLTPDYKATEHEYIVTGLANVEAWDMFWKDVWWYLTFGHICGYCDSTDTSYSKSRDPLGPWLEADRVGITNSSCGGQHTMVAQLPRAHRAAGGVYVWLYGSDTWTSDVNEGKAGLHLEPLKFADDGSIEPLDCYALSYDAPVKANSSTAIDVMQTATVASGPGNCTWNCDLGTKHKNFLYQFFRAPKSGNVTAFGFNQQLPLNLYFGAANTKNVTELYTPTGGIQVLWHDTIATEDLGWALPMLKVQPDVPVVAGNYYASYASTPGGSIPYCYMERVIQPEVAPERQQPLTFMAAVQQGRYPLFPVPDREMNFHVRID</sequence>
<dbReference type="Proteomes" id="UP000073492">
    <property type="component" value="Unassembled WGS sequence"/>
</dbReference>
<dbReference type="SUPFAM" id="SSF75005">
    <property type="entry name" value="Arabinanase/levansucrase/invertase"/>
    <property type="match status" value="1"/>
</dbReference>
<accession>A0A139IJP3</accession>
<dbReference type="InterPro" id="IPR023296">
    <property type="entry name" value="Glyco_hydro_beta-prop_sf"/>
</dbReference>
<dbReference type="AlphaFoldDB" id="A0A139IJP3"/>
<gene>
    <name evidence="1" type="ORF">AC579_7737</name>
</gene>
<name>A0A139IJP3_9PEZI</name>
<protein>
    <submittedName>
        <fullName evidence="1">Uncharacterized protein</fullName>
    </submittedName>
</protein>
<dbReference type="STRING" id="113226.A0A139IJP3"/>
<evidence type="ECO:0000313" key="2">
    <source>
        <dbReference type="Proteomes" id="UP000073492"/>
    </source>
</evidence>
<reference evidence="1 2" key="1">
    <citation type="submission" date="2015-07" db="EMBL/GenBank/DDBJ databases">
        <title>Comparative genomics of the Sigatoka disease complex on banana suggests a link between parallel evolutionary changes in Pseudocercospora fijiensis and Pseudocercospora eumusae and increased virulence on the banana host.</title>
        <authorList>
            <person name="Chang T.-C."/>
            <person name="Salvucci A."/>
            <person name="Crous P.W."/>
            <person name="Stergiopoulos I."/>
        </authorList>
    </citation>
    <scope>NUCLEOTIDE SEQUENCE [LARGE SCALE GENOMIC DNA]</scope>
    <source>
        <strain evidence="1 2">CBS 116634</strain>
    </source>
</reference>